<keyword evidence="1" id="KW-0732">Signal</keyword>
<dbReference type="AlphaFoldDB" id="A0A9D7E3I1"/>
<sequence>MSRLLATAALALGFSTLAMAQETHSHAPDAAVHELTLNAGQRWATDEHLRKAMGRIRSGMNASLQDIHQSRLADASYGALAEMVNAEVGYMVSNCKLEPRADAQLHLLIAQLLEGADVMAGKRTQVKRQQGAVTVIGALENYGTYFDDPSWKPLAH</sequence>
<reference evidence="2" key="1">
    <citation type="submission" date="2020-10" db="EMBL/GenBank/DDBJ databases">
        <title>Connecting structure to function with the recovery of over 1000 high-quality activated sludge metagenome-assembled genomes encoding full-length rRNA genes using long-read sequencing.</title>
        <authorList>
            <person name="Singleton C.M."/>
            <person name="Petriglieri F."/>
            <person name="Kristensen J.M."/>
            <person name="Kirkegaard R.H."/>
            <person name="Michaelsen T.Y."/>
            <person name="Andersen M.H."/>
            <person name="Karst S.M."/>
            <person name="Dueholm M.S."/>
            <person name="Nielsen P.H."/>
            <person name="Albertsen M."/>
        </authorList>
    </citation>
    <scope>NUCLEOTIDE SEQUENCE</scope>
    <source>
        <strain evidence="2">Bjer_18-Q3-R1-45_BAT3C.347</strain>
    </source>
</reference>
<dbReference type="EMBL" id="JADJEV010000003">
    <property type="protein sequence ID" value="MBK6973484.1"/>
    <property type="molecule type" value="Genomic_DNA"/>
</dbReference>
<proteinExistence type="predicted"/>
<evidence type="ECO:0000313" key="3">
    <source>
        <dbReference type="Proteomes" id="UP000807785"/>
    </source>
</evidence>
<name>A0A9D7E3I1_9PROT</name>
<evidence type="ECO:0000256" key="1">
    <source>
        <dbReference type="SAM" id="SignalP"/>
    </source>
</evidence>
<dbReference type="Proteomes" id="UP000807785">
    <property type="component" value="Unassembled WGS sequence"/>
</dbReference>
<feature type="signal peptide" evidence="1">
    <location>
        <begin position="1"/>
        <end position="20"/>
    </location>
</feature>
<gene>
    <name evidence="2" type="ORF">IPH26_11255</name>
</gene>
<comment type="caution">
    <text evidence="2">The sequence shown here is derived from an EMBL/GenBank/DDBJ whole genome shotgun (WGS) entry which is preliminary data.</text>
</comment>
<feature type="chain" id="PRO_5039050400" evidence="1">
    <location>
        <begin position="21"/>
        <end position="156"/>
    </location>
</feature>
<protein>
    <submittedName>
        <fullName evidence="2">Uncharacterized protein</fullName>
    </submittedName>
</protein>
<organism evidence="2 3">
    <name type="scientific">Candidatus Methylophosphatis roskildensis</name>
    <dbReference type="NCBI Taxonomy" id="2899263"/>
    <lineage>
        <taxon>Bacteria</taxon>
        <taxon>Pseudomonadati</taxon>
        <taxon>Pseudomonadota</taxon>
        <taxon>Betaproteobacteria</taxon>
        <taxon>Nitrosomonadales</taxon>
        <taxon>Sterolibacteriaceae</taxon>
        <taxon>Candidatus Methylophosphatis</taxon>
    </lineage>
</organism>
<accession>A0A9D7E3I1</accession>
<evidence type="ECO:0000313" key="2">
    <source>
        <dbReference type="EMBL" id="MBK6973484.1"/>
    </source>
</evidence>